<protein>
    <submittedName>
        <fullName evidence="1">Uncharacterized protein</fullName>
    </submittedName>
</protein>
<sequence length="85" mass="9438">MSNVIDTLPPELQDVFTAVLDEHDSDLLNSLRASSEPSQDEREAVEDILSDAFSEHIGEDGEPTDRGRLIDDVLGKFLLRWAIDG</sequence>
<keyword evidence="2" id="KW-1185">Reference proteome</keyword>
<reference evidence="1 2" key="1">
    <citation type="submission" date="2023-10" db="EMBL/GenBank/DDBJ databases">
        <title>Saccharopolyspora sp. nov., isolated from mangrove soil.</title>
        <authorList>
            <person name="Lu Y."/>
            <person name="Liu W."/>
        </authorList>
    </citation>
    <scope>NUCLEOTIDE SEQUENCE [LARGE SCALE GENOMIC DNA]</scope>
    <source>
        <strain evidence="1 2">S2-29</strain>
    </source>
</reference>
<organism evidence="1 2">
    <name type="scientific">Saccharopolyspora mangrovi</name>
    <dbReference type="NCBI Taxonomy" id="3082379"/>
    <lineage>
        <taxon>Bacteria</taxon>
        <taxon>Bacillati</taxon>
        <taxon>Actinomycetota</taxon>
        <taxon>Actinomycetes</taxon>
        <taxon>Pseudonocardiales</taxon>
        <taxon>Pseudonocardiaceae</taxon>
        <taxon>Saccharopolyspora</taxon>
    </lineage>
</organism>
<evidence type="ECO:0000313" key="2">
    <source>
        <dbReference type="Proteomes" id="UP001327093"/>
    </source>
</evidence>
<proteinExistence type="predicted"/>
<evidence type="ECO:0000313" key="1">
    <source>
        <dbReference type="EMBL" id="MEB3366682.1"/>
    </source>
</evidence>
<dbReference type="EMBL" id="JAWLNX010000002">
    <property type="protein sequence ID" value="MEB3366682.1"/>
    <property type="molecule type" value="Genomic_DNA"/>
</dbReference>
<comment type="caution">
    <text evidence="1">The sequence shown here is derived from an EMBL/GenBank/DDBJ whole genome shotgun (WGS) entry which is preliminary data.</text>
</comment>
<name>A0ABU6A535_9PSEU</name>
<accession>A0ABU6A535</accession>
<dbReference type="RefSeq" id="WP_324264242.1">
    <property type="nucleotide sequence ID" value="NZ_JAWLNX010000002.1"/>
</dbReference>
<gene>
    <name evidence="1" type="ORF">R4I43_04635</name>
</gene>
<dbReference type="Proteomes" id="UP001327093">
    <property type="component" value="Unassembled WGS sequence"/>
</dbReference>